<keyword evidence="1" id="KW-1133">Transmembrane helix</keyword>
<evidence type="ECO:0000313" key="3">
    <source>
        <dbReference type="Proteomes" id="UP000825935"/>
    </source>
</evidence>
<proteinExistence type="predicted"/>
<feature type="transmembrane region" description="Helical" evidence="1">
    <location>
        <begin position="26"/>
        <end position="47"/>
    </location>
</feature>
<evidence type="ECO:0000256" key="1">
    <source>
        <dbReference type="SAM" id="Phobius"/>
    </source>
</evidence>
<reference evidence="2" key="1">
    <citation type="submission" date="2021-08" db="EMBL/GenBank/DDBJ databases">
        <title>WGS assembly of Ceratopteris richardii.</title>
        <authorList>
            <person name="Marchant D.B."/>
            <person name="Chen G."/>
            <person name="Jenkins J."/>
            <person name="Shu S."/>
            <person name="Leebens-Mack J."/>
            <person name="Grimwood J."/>
            <person name="Schmutz J."/>
            <person name="Soltis P."/>
            <person name="Soltis D."/>
            <person name="Chen Z.-H."/>
        </authorList>
    </citation>
    <scope>NUCLEOTIDE SEQUENCE</scope>
    <source>
        <strain evidence="2">Whitten #5841</strain>
        <tissue evidence="2">Leaf</tissue>
    </source>
</reference>
<gene>
    <name evidence="2" type="ORF">KP509_18G066100</name>
</gene>
<protein>
    <submittedName>
        <fullName evidence="2">Uncharacterized protein</fullName>
    </submittedName>
</protein>
<name>A0A8T2SQB7_CERRI</name>
<keyword evidence="3" id="KW-1185">Reference proteome</keyword>
<sequence length="189" mass="21345">MTKERKWAQELEARTGGVKISLPDEYYASLAVAPHASLFLILLVMLYHQAPCSHDLTEEAAKISSLLEGIREAEEAEAAAELQGMDLLLKDGLLEPYLRIQPFFFFFPPVPSQIVKFKKIEYRADAFITDEGYETVLTKALGLFEHLMGKKKPPPGSGKSVLHYVLLPSCMLEHLLKIRSHTTIYHCRT</sequence>
<keyword evidence="1" id="KW-0812">Transmembrane</keyword>
<dbReference type="AlphaFoldDB" id="A0A8T2SQB7"/>
<accession>A0A8T2SQB7</accession>
<organism evidence="2 3">
    <name type="scientific">Ceratopteris richardii</name>
    <name type="common">Triangle waterfern</name>
    <dbReference type="NCBI Taxonomy" id="49495"/>
    <lineage>
        <taxon>Eukaryota</taxon>
        <taxon>Viridiplantae</taxon>
        <taxon>Streptophyta</taxon>
        <taxon>Embryophyta</taxon>
        <taxon>Tracheophyta</taxon>
        <taxon>Polypodiopsida</taxon>
        <taxon>Polypodiidae</taxon>
        <taxon>Polypodiales</taxon>
        <taxon>Pteridineae</taxon>
        <taxon>Pteridaceae</taxon>
        <taxon>Parkerioideae</taxon>
        <taxon>Ceratopteris</taxon>
    </lineage>
</organism>
<keyword evidence="1" id="KW-0472">Membrane</keyword>
<comment type="caution">
    <text evidence="2">The sequence shown here is derived from an EMBL/GenBank/DDBJ whole genome shotgun (WGS) entry which is preliminary data.</text>
</comment>
<dbReference type="EMBL" id="CM035423">
    <property type="protein sequence ID" value="KAH7366171.1"/>
    <property type="molecule type" value="Genomic_DNA"/>
</dbReference>
<evidence type="ECO:0000313" key="2">
    <source>
        <dbReference type="EMBL" id="KAH7366171.1"/>
    </source>
</evidence>
<dbReference type="Proteomes" id="UP000825935">
    <property type="component" value="Chromosome 18"/>
</dbReference>